<feature type="binding site" evidence="4">
    <location>
        <position position="96"/>
    </location>
    <ligand>
        <name>Zn(2+)</name>
        <dbReference type="ChEBI" id="CHEBI:29105"/>
    </ligand>
</feature>
<evidence type="ECO:0000256" key="1">
    <source>
        <dbReference type="ARBA" id="ARBA00006217"/>
    </source>
</evidence>
<keyword evidence="2 4" id="KW-0479">Metal-binding</keyword>
<dbReference type="OrthoDB" id="9797527at2"/>
<dbReference type="PANTHER" id="PTHR43175:SF3">
    <property type="entry name" value="CARBON DISULFIDE HYDROLASE"/>
    <property type="match status" value="1"/>
</dbReference>
<evidence type="ECO:0000313" key="6">
    <source>
        <dbReference type="Proteomes" id="UP000269923"/>
    </source>
</evidence>
<reference evidence="5 6" key="1">
    <citation type="submission" date="2018-11" db="EMBL/GenBank/DDBJ databases">
        <title>Genomes From Bacteria Associated with the Canine Oral Cavity: a Test Case for Automated Genome-Based Taxonomic Assignment.</title>
        <authorList>
            <person name="Coil D.A."/>
            <person name="Jospin G."/>
            <person name="Darling A.E."/>
            <person name="Wallis C."/>
            <person name="Davis I.J."/>
            <person name="Harris S."/>
            <person name="Eisen J.A."/>
            <person name="Holcombe L.J."/>
            <person name="O'Flynn C."/>
        </authorList>
    </citation>
    <scope>NUCLEOTIDE SEQUENCE [LARGE SCALE GENOMIC DNA]</scope>
    <source>
        <strain evidence="5 6">COT-280</strain>
    </source>
</reference>
<evidence type="ECO:0000256" key="2">
    <source>
        <dbReference type="ARBA" id="ARBA00022723"/>
    </source>
</evidence>
<evidence type="ECO:0000256" key="4">
    <source>
        <dbReference type="PIRSR" id="PIRSR601765-1"/>
    </source>
</evidence>
<proteinExistence type="inferred from homology"/>
<dbReference type="SUPFAM" id="SSF53056">
    <property type="entry name" value="beta-carbonic anhydrase, cab"/>
    <property type="match status" value="1"/>
</dbReference>
<evidence type="ECO:0000313" key="5">
    <source>
        <dbReference type="EMBL" id="RRD89922.1"/>
    </source>
</evidence>
<keyword evidence="6" id="KW-1185">Reference proteome</keyword>
<dbReference type="InterPro" id="IPR036874">
    <property type="entry name" value="Carbonic_anhydrase_sf"/>
</dbReference>
<gene>
    <name evidence="5" type="ORF">EII21_06775</name>
</gene>
<dbReference type="Gene3D" id="3.40.1050.10">
    <property type="entry name" value="Carbonic anhydrase"/>
    <property type="match status" value="1"/>
</dbReference>
<dbReference type="Proteomes" id="UP000269923">
    <property type="component" value="Unassembled WGS sequence"/>
</dbReference>
<dbReference type="EMBL" id="RQYC01000009">
    <property type="protein sequence ID" value="RRD89922.1"/>
    <property type="molecule type" value="Genomic_DNA"/>
</dbReference>
<sequence length="194" mass="21383">MSELTKIIQYNQQFVEEGGYAEFFTNKFPERKLAILSCMDTRMTKLLPAALGLQNGDAKLIKNAGAVVSHPWGSVMRSLLVAVFELKVEEIMVIAHYDCGMRGLNPDSFLQRADEQGIPAERIQTLENAGINLNGWLTGFTDVEDSVRHTVHTILRHPLMPAHIAVHGMVIHPTTGKLTVVIDGSRECTLGATS</sequence>
<feature type="binding site" evidence="4">
    <location>
        <position position="40"/>
    </location>
    <ligand>
        <name>Zn(2+)</name>
        <dbReference type="ChEBI" id="CHEBI:29105"/>
    </ligand>
</feature>
<keyword evidence="3 4" id="KW-0862">Zinc</keyword>
<organism evidence="5 6">
    <name type="scientific">Conchiformibius steedae</name>
    <dbReference type="NCBI Taxonomy" id="153493"/>
    <lineage>
        <taxon>Bacteria</taxon>
        <taxon>Pseudomonadati</taxon>
        <taxon>Pseudomonadota</taxon>
        <taxon>Betaproteobacteria</taxon>
        <taxon>Neisseriales</taxon>
        <taxon>Neisseriaceae</taxon>
        <taxon>Conchiformibius</taxon>
    </lineage>
</organism>
<dbReference type="Pfam" id="PF00484">
    <property type="entry name" value="Pro_CA"/>
    <property type="match status" value="1"/>
</dbReference>
<dbReference type="RefSeq" id="WP_124795007.1">
    <property type="nucleotide sequence ID" value="NZ_RQYC01000009.1"/>
</dbReference>
<dbReference type="GO" id="GO:0008270">
    <property type="term" value="F:zinc ion binding"/>
    <property type="evidence" value="ECO:0007669"/>
    <property type="project" value="InterPro"/>
</dbReference>
<name>A0A3P2A3A1_9NEIS</name>
<protein>
    <submittedName>
        <fullName evidence="5">Carbonic anhydrase</fullName>
    </submittedName>
</protein>
<evidence type="ECO:0000256" key="3">
    <source>
        <dbReference type="ARBA" id="ARBA00022833"/>
    </source>
</evidence>
<dbReference type="GO" id="GO:0004089">
    <property type="term" value="F:carbonate dehydratase activity"/>
    <property type="evidence" value="ECO:0007669"/>
    <property type="project" value="InterPro"/>
</dbReference>
<dbReference type="InterPro" id="IPR001765">
    <property type="entry name" value="Carbonic_anhydrase"/>
</dbReference>
<dbReference type="SMART" id="SM00947">
    <property type="entry name" value="Pro_CA"/>
    <property type="match status" value="1"/>
</dbReference>
<dbReference type="STRING" id="1121352.GCA_000620925_01247"/>
<feature type="binding site" evidence="4">
    <location>
        <position position="99"/>
    </location>
    <ligand>
        <name>Zn(2+)</name>
        <dbReference type="ChEBI" id="CHEBI:29105"/>
    </ligand>
</feature>
<dbReference type="AlphaFoldDB" id="A0A3P2A3A1"/>
<feature type="binding site" evidence="4">
    <location>
        <position position="38"/>
    </location>
    <ligand>
        <name>Zn(2+)</name>
        <dbReference type="ChEBI" id="CHEBI:29105"/>
    </ligand>
</feature>
<comment type="similarity">
    <text evidence="1">Belongs to the beta-class carbonic anhydrase family.</text>
</comment>
<comment type="caution">
    <text evidence="5">The sequence shown here is derived from an EMBL/GenBank/DDBJ whole genome shotgun (WGS) entry which is preliminary data.</text>
</comment>
<dbReference type="PANTHER" id="PTHR43175">
    <property type="entry name" value="CARBONIC ANHYDRASE"/>
    <property type="match status" value="1"/>
</dbReference>
<comment type="cofactor">
    <cofactor evidence="4">
        <name>Zn(2+)</name>
        <dbReference type="ChEBI" id="CHEBI:29105"/>
    </cofactor>
    <text evidence="4">Binds 1 zinc ion per subunit.</text>
</comment>
<accession>A0A3P2A3A1</accession>
<dbReference type="CDD" id="cd03379">
    <property type="entry name" value="beta_CA_cladeD"/>
    <property type="match status" value="1"/>
</dbReference>